<proteinExistence type="predicted"/>
<protein>
    <submittedName>
        <fullName evidence="2">HEAT repeat-containing protein</fullName>
    </submittedName>
</protein>
<dbReference type="EMBL" id="FNIE01000003">
    <property type="protein sequence ID" value="SDN25791.1"/>
    <property type="molecule type" value="Genomic_DNA"/>
</dbReference>
<dbReference type="SUPFAM" id="SSF48371">
    <property type="entry name" value="ARM repeat"/>
    <property type="match status" value="2"/>
</dbReference>
<evidence type="ECO:0000313" key="3">
    <source>
        <dbReference type="Proteomes" id="UP000199341"/>
    </source>
</evidence>
<evidence type="ECO:0000313" key="2">
    <source>
        <dbReference type="EMBL" id="SDN25791.1"/>
    </source>
</evidence>
<organism evidence="2 3">
    <name type="scientific">Actinacidiphila guanduensis</name>
    <dbReference type="NCBI Taxonomy" id="310781"/>
    <lineage>
        <taxon>Bacteria</taxon>
        <taxon>Bacillati</taxon>
        <taxon>Actinomycetota</taxon>
        <taxon>Actinomycetes</taxon>
        <taxon>Kitasatosporales</taxon>
        <taxon>Streptomycetaceae</taxon>
        <taxon>Actinacidiphila</taxon>
    </lineage>
</organism>
<dbReference type="Proteomes" id="UP000199341">
    <property type="component" value="Unassembled WGS sequence"/>
</dbReference>
<gene>
    <name evidence="2" type="ORF">SAMN05216259_103330</name>
</gene>
<dbReference type="InterPro" id="IPR011989">
    <property type="entry name" value="ARM-like"/>
</dbReference>
<dbReference type="Pfam" id="PF13646">
    <property type="entry name" value="HEAT_2"/>
    <property type="match status" value="1"/>
</dbReference>
<accession>A0A1G9ZY13</accession>
<dbReference type="STRING" id="310781.SAMN05216259_103330"/>
<sequence>MLGRRRRERVQAAAAQAVDTGRWQEWCRRCREGRRPEDAVALLARLREAAQGPPQTAAAALAALAEDPAALLLLLDRHARAGGPAPVAQPTVRVPRVCAGTRPRSGRQSERQDPQSAALGRVLAAMEADGRVREAAVDALASASGPLSAALLAVRAADHVPEVRRKAAAALVARTAPDEVAAVVGVLLRTARRHGAQVLGDTYRAALCEPSARRAVRALAAAADPPVRRYGVELALDLGAYVRGDLLRTALYDRDQVCRRLCAQRLLELDPGQAERLLRARGAGVRELAVVALSADVPATRLLGPLADRARMVRAQARWKLYQREEPPAEVYRTQLRRAVKRDAPARLLAGLATGLGECGDAADAAQLARLLPDPRPQVRRAAAGAVGRLAKPYELVPLLGPLANDPDPGVAREVFEALARVPCDVPPETVWIGRTRTEPAVRRLAERITARGRAARAEQAQPADLQSGHSPR</sequence>
<evidence type="ECO:0000256" key="1">
    <source>
        <dbReference type="SAM" id="MobiDB-lite"/>
    </source>
</evidence>
<dbReference type="AlphaFoldDB" id="A0A1G9ZY13"/>
<dbReference type="InterPro" id="IPR016024">
    <property type="entry name" value="ARM-type_fold"/>
</dbReference>
<feature type="region of interest" description="Disordered" evidence="1">
    <location>
        <begin position="451"/>
        <end position="473"/>
    </location>
</feature>
<name>A0A1G9ZY13_9ACTN</name>
<dbReference type="RefSeq" id="WP_245771248.1">
    <property type="nucleotide sequence ID" value="NZ_FNIE01000003.1"/>
</dbReference>
<reference evidence="2 3" key="1">
    <citation type="submission" date="2016-10" db="EMBL/GenBank/DDBJ databases">
        <authorList>
            <person name="de Groot N.N."/>
        </authorList>
    </citation>
    <scope>NUCLEOTIDE SEQUENCE [LARGE SCALE GENOMIC DNA]</scope>
    <source>
        <strain evidence="2 3">CGMCC 4.2022</strain>
    </source>
</reference>
<dbReference type="Gene3D" id="1.25.10.10">
    <property type="entry name" value="Leucine-rich Repeat Variant"/>
    <property type="match status" value="1"/>
</dbReference>
<keyword evidence="3" id="KW-1185">Reference proteome</keyword>